<gene>
    <name evidence="6" type="ORF">GCM10009560_65680</name>
</gene>
<evidence type="ECO:0000256" key="2">
    <source>
        <dbReference type="ARBA" id="ARBA00022777"/>
    </source>
</evidence>
<dbReference type="CDD" id="cd16917">
    <property type="entry name" value="HATPase_UhpB-NarQ-NarX-like"/>
    <property type="match status" value="1"/>
</dbReference>
<dbReference type="Gene3D" id="3.30.565.10">
    <property type="entry name" value="Histidine kinase-like ATPase, C-terminal domain"/>
    <property type="match status" value="2"/>
</dbReference>
<proteinExistence type="predicted"/>
<reference evidence="6 7" key="1">
    <citation type="journal article" date="2019" name="Int. J. Syst. Evol. Microbiol.">
        <title>The Global Catalogue of Microorganisms (GCM) 10K type strain sequencing project: providing services to taxonomists for standard genome sequencing and annotation.</title>
        <authorList>
            <consortium name="The Broad Institute Genomics Platform"/>
            <consortium name="The Broad Institute Genome Sequencing Center for Infectious Disease"/>
            <person name="Wu L."/>
            <person name="Ma J."/>
        </authorList>
    </citation>
    <scope>NUCLEOTIDE SEQUENCE [LARGE SCALE GENOMIC DNA]</scope>
    <source>
        <strain evidence="6 7">JCM 11136</strain>
    </source>
</reference>
<feature type="transmembrane region" description="Helical" evidence="4">
    <location>
        <begin position="536"/>
        <end position="554"/>
    </location>
</feature>
<dbReference type="SUPFAM" id="SSF55874">
    <property type="entry name" value="ATPase domain of HSP90 chaperone/DNA topoisomerase II/histidine kinase"/>
    <property type="match status" value="1"/>
</dbReference>
<feature type="transmembrane region" description="Helical" evidence="4">
    <location>
        <begin position="503"/>
        <end position="529"/>
    </location>
</feature>
<keyword evidence="4" id="KW-1133">Transmembrane helix</keyword>
<dbReference type="Gene3D" id="1.20.5.1930">
    <property type="match status" value="2"/>
</dbReference>
<evidence type="ECO:0000256" key="3">
    <source>
        <dbReference type="ARBA" id="ARBA00023012"/>
    </source>
</evidence>
<keyword evidence="4" id="KW-0472">Membrane</keyword>
<feature type="transmembrane region" description="Helical" evidence="4">
    <location>
        <begin position="105"/>
        <end position="125"/>
    </location>
</feature>
<feature type="transmembrane region" description="Helical" evidence="4">
    <location>
        <begin position="462"/>
        <end position="483"/>
    </location>
</feature>
<dbReference type="PANTHER" id="PTHR24421">
    <property type="entry name" value="NITRATE/NITRITE SENSOR PROTEIN NARX-RELATED"/>
    <property type="match status" value="1"/>
</dbReference>
<protein>
    <recommendedName>
        <fullName evidence="5">Signal transduction histidine kinase subgroup 3 dimerisation and phosphoacceptor domain-containing protein</fullName>
    </recommendedName>
</protein>
<feature type="transmembrane region" description="Helical" evidence="4">
    <location>
        <begin position="40"/>
        <end position="60"/>
    </location>
</feature>
<keyword evidence="3" id="KW-0902">Two-component regulatory system</keyword>
<feature type="transmembrane region" description="Helical" evidence="4">
    <location>
        <begin position="72"/>
        <end position="93"/>
    </location>
</feature>
<comment type="caution">
    <text evidence="6">The sequence shown here is derived from an EMBL/GenBank/DDBJ whole genome shotgun (WGS) entry which is preliminary data.</text>
</comment>
<feature type="transmembrane region" description="Helical" evidence="4">
    <location>
        <begin position="560"/>
        <end position="586"/>
    </location>
</feature>
<evidence type="ECO:0000256" key="4">
    <source>
        <dbReference type="SAM" id="Phobius"/>
    </source>
</evidence>
<evidence type="ECO:0000256" key="1">
    <source>
        <dbReference type="ARBA" id="ARBA00022679"/>
    </source>
</evidence>
<feature type="transmembrane region" description="Helical" evidence="4">
    <location>
        <begin position="434"/>
        <end position="455"/>
    </location>
</feature>
<organism evidence="6 7">
    <name type="scientific">Nonomuraea longicatena</name>
    <dbReference type="NCBI Taxonomy" id="83682"/>
    <lineage>
        <taxon>Bacteria</taxon>
        <taxon>Bacillati</taxon>
        <taxon>Actinomycetota</taxon>
        <taxon>Actinomycetes</taxon>
        <taxon>Streptosporangiales</taxon>
        <taxon>Streptosporangiaceae</taxon>
        <taxon>Nonomuraea</taxon>
    </lineage>
</organism>
<name>A0ABN1QWQ5_9ACTN</name>
<keyword evidence="4" id="KW-0812">Transmembrane</keyword>
<dbReference type="InterPro" id="IPR050482">
    <property type="entry name" value="Sensor_HK_TwoCompSys"/>
</dbReference>
<dbReference type="Proteomes" id="UP001501578">
    <property type="component" value="Unassembled WGS sequence"/>
</dbReference>
<evidence type="ECO:0000313" key="6">
    <source>
        <dbReference type="EMBL" id="GAA0948354.1"/>
    </source>
</evidence>
<accession>A0ABN1QWQ5</accession>
<dbReference type="PANTHER" id="PTHR24421:SF63">
    <property type="entry name" value="SENSOR HISTIDINE KINASE DESK"/>
    <property type="match status" value="1"/>
</dbReference>
<evidence type="ECO:0000313" key="7">
    <source>
        <dbReference type="Proteomes" id="UP001501578"/>
    </source>
</evidence>
<keyword evidence="1" id="KW-0808">Transferase</keyword>
<feature type="transmembrane region" description="Helical" evidence="4">
    <location>
        <begin position="131"/>
        <end position="157"/>
    </location>
</feature>
<feature type="domain" description="Signal transduction histidine kinase subgroup 3 dimerisation and phosphoacceptor" evidence="5">
    <location>
        <begin position="216"/>
        <end position="273"/>
    </location>
</feature>
<dbReference type="Pfam" id="PF07730">
    <property type="entry name" value="HisKA_3"/>
    <property type="match status" value="1"/>
</dbReference>
<dbReference type="EMBL" id="BAAAHQ010000042">
    <property type="protein sequence ID" value="GAA0948354.1"/>
    <property type="molecule type" value="Genomic_DNA"/>
</dbReference>
<keyword evidence="2" id="KW-0418">Kinase</keyword>
<dbReference type="InterPro" id="IPR036890">
    <property type="entry name" value="HATPase_C_sf"/>
</dbReference>
<sequence>MTKNLVAGARDVRLILKIHLHRVFSLVSRVRRKGGPTVPAPRLALLVTAGVLFGFAFDAISNALNGIGRESAHILEVAAFGACIVAAFGLQIAHSFGRPWRWRPAARIASLTALAASVFAPALWIGPQSSAFVPLLAASVLLVAPAPVNWLLCALVCVANPLLFHMYGLGPVSLVFVSAFTLVNGLVFYGLSSLATLAEELESGRSSLGRIAAAGERVRIARDLHDVVGHDLLAFTLKNELAHRLLPGAPERAREVMWEALWIARRATAALRMIPTGDQKLSLDSQVKSIESTLSAAQIETRVAVDCRDLPEEVDSVLAIVLREAVTNVLRHSKARQCDVEGGVRGDFVWLSVANDGITSEMPPSSGSGLDNLASRLAAVGGRITVRREDGWFRLVAEVRPSGHPARQPSPEREVGTGLGDLTRRSALRWAPGGANLLTLAVLLGYIPILITNILWRNPAGFTLGVGACLAVLFVTQFAHTFFGPRAWPRTVRVATLTTQAVASFLGVLWVGALWGAMAGFLAGSVLLVIRGRRKWALYAGVGALVLAAAHVIGDEQSALHGYLVTSTLQAGLAIYGLASLTAVVAELRETRDEIVRLAVTQERLGVARKVNDLLDRDLFTIMWNCGVAHSLTLTEPGRAQEHIMEVLTASRRLVTEVRSTASGYRHVSLATEVDSTRAALAAAGIDARVGIGCDRLAQASDMALALVLRDAITSVVRLSGVRRCTVEITARDGAVALRVSHDGTCDEDSVEHVRARVEALNGSFRAEPEGEWCHLTAELPFAARRDPQPARP</sequence>
<keyword evidence="7" id="KW-1185">Reference proteome</keyword>
<dbReference type="InterPro" id="IPR011712">
    <property type="entry name" value="Sig_transdc_His_kin_sub3_dim/P"/>
</dbReference>
<feature type="transmembrane region" description="Helical" evidence="4">
    <location>
        <begin position="169"/>
        <end position="191"/>
    </location>
</feature>
<evidence type="ECO:0000259" key="5">
    <source>
        <dbReference type="Pfam" id="PF07730"/>
    </source>
</evidence>